<feature type="active site" description="Schiff-base intermediate with substrate" evidence="4">
    <location>
        <position position="163"/>
    </location>
</feature>
<dbReference type="EMBL" id="FORG01000003">
    <property type="protein sequence ID" value="SFI68682.1"/>
    <property type="molecule type" value="Genomic_DNA"/>
</dbReference>
<evidence type="ECO:0000256" key="5">
    <source>
        <dbReference type="PIRSR" id="PIRSR001365-2"/>
    </source>
</evidence>
<dbReference type="InterPro" id="IPR013785">
    <property type="entry name" value="Aldolase_TIM"/>
</dbReference>
<evidence type="ECO:0000256" key="2">
    <source>
        <dbReference type="ARBA" id="ARBA00023239"/>
    </source>
</evidence>
<evidence type="ECO:0000256" key="4">
    <source>
        <dbReference type="PIRSR" id="PIRSR001365-1"/>
    </source>
</evidence>
<dbReference type="PANTHER" id="PTHR12128">
    <property type="entry name" value="DIHYDRODIPICOLINATE SYNTHASE"/>
    <property type="match status" value="1"/>
</dbReference>
<accession>A0A1I3K864</accession>
<dbReference type="InterPro" id="IPR002220">
    <property type="entry name" value="DapA-like"/>
</dbReference>
<protein>
    <submittedName>
        <fullName evidence="7">4-hydroxy-tetrahydrodipicolinate synthase</fullName>
    </submittedName>
    <submittedName>
        <fullName evidence="6">N-acetylneuraminate lyase</fullName>
    </submittedName>
</protein>
<sequence length="301" mass="32628">MKSSMFEGLSAFPLTPMLQGEIDEKAFISLIGNLAAAGVNSIGALGSTGSYAYLTIEQRARAAKLATENANGIPVMVGIGAIRYEDVLKVTEDAQNAGVSAVMLAPVSYQTPTAEEVYALYENVSKYLSVPLCIYDNPATTGFEFSDELLIEVAKLPTVGSIKLTRLPEDIPTAKERISFLRQQIPESISVGIGGDWRATTGLSAGCNAWYSIIGGLFPRTALDIVNAVQSGDIKRAEMLSRALEPLWQLFRAYGSLRVMATIAELFNYVESPCLPFPLRSLTGDALHRLELIQEDLRNLQ</sequence>
<dbReference type="CDD" id="cd00408">
    <property type="entry name" value="DHDPS-like"/>
    <property type="match status" value="1"/>
</dbReference>
<evidence type="ECO:0000256" key="3">
    <source>
        <dbReference type="PIRNR" id="PIRNR001365"/>
    </source>
</evidence>
<keyword evidence="2 3" id="KW-0456">Lyase</keyword>
<dbReference type="SMART" id="SM01130">
    <property type="entry name" value="DHDPS"/>
    <property type="match status" value="1"/>
</dbReference>
<dbReference type="STRING" id="351675.SAMN05421680_1035"/>
<evidence type="ECO:0000313" key="6">
    <source>
        <dbReference type="EMBL" id="PHM44971.1"/>
    </source>
</evidence>
<reference evidence="7" key="1">
    <citation type="submission" date="2016-10" db="EMBL/GenBank/DDBJ databases">
        <authorList>
            <person name="de Groot N.N."/>
        </authorList>
    </citation>
    <scope>NUCLEOTIDE SEQUENCE [LARGE SCALE GENOMIC DNA]</scope>
    <source>
        <strain evidence="7">DSM 17908</strain>
    </source>
</reference>
<evidence type="ECO:0000256" key="1">
    <source>
        <dbReference type="ARBA" id="ARBA00007592"/>
    </source>
</evidence>
<dbReference type="Pfam" id="PF00701">
    <property type="entry name" value="DHDPS"/>
    <property type="match status" value="1"/>
</dbReference>
<comment type="similarity">
    <text evidence="1 3">Belongs to the DapA family.</text>
</comment>
<keyword evidence="9" id="KW-1185">Reference proteome</keyword>
<evidence type="ECO:0000313" key="8">
    <source>
        <dbReference type="Proteomes" id="UP000198919"/>
    </source>
</evidence>
<evidence type="ECO:0000313" key="7">
    <source>
        <dbReference type="EMBL" id="SFI68682.1"/>
    </source>
</evidence>
<dbReference type="GO" id="GO:0008840">
    <property type="term" value="F:4-hydroxy-tetrahydrodipicolinate synthase activity"/>
    <property type="evidence" value="ECO:0007669"/>
    <property type="project" value="TreeGrafter"/>
</dbReference>
<feature type="binding site" evidence="5">
    <location>
        <position position="48"/>
    </location>
    <ligand>
        <name>pyruvate</name>
        <dbReference type="ChEBI" id="CHEBI:15361"/>
    </ligand>
</feature>
<proteinExistence type="inferred from homology"/>
<dbReference type="Gene3D" id="3.20.20.70">
    <property type="entry name" value="Aldolase class I"/>
    <property type="match status" value="1"/>
</dbReference>
<name>A0A1I3K864_9GAMM</name>
<dbReference type="PRINTS" id="PR00146">
    <property type="entry name" value="DHPICSNTHASE"/>
</dbReference>
<gene>
    <name evidence="7" type="ORF">SAMN05421680_1035</name>
    <name evidence="6" type="ORF">Xmau_01176</name>
</gene>
<dbReference type="Proteomes" id="UP000198919">
    <property type="component" value="Unassembled WGS sequence"/>
</dbReference>
<reference evidence="8" key="2">
    <citation type="submission" date="2016-10" db="EMBL/GenBank/DDBJ databases">
        <authorList>
            <person name="Varghese N."/>
            <person name="Submissions S."/>
        </authorList>
    </citation>
    <scope>NUCLEOTIDE SEQUENCE [LARGE SCALE GENOMIC DNA]</scope>
    <source>
        <strain evidence="8">DSM 17908</strain>
    </source>
</reference>
<reference evidence="6 9" key="3">
    <citation type="journal article" date="2017" name="Nat. Microbiol.">
        <title>Natural product diversity associated with the nematode symbionts Photorhabdus and Xenorhabdus.</title>
        <authorList>
            <person name="Tobias N.J."/>
            <person name="Wolff H."/>
            <person name="Djahanschiri B."/>
            <person name="Grundmann F."/>
            <person name="Kronenwerth M."/>
            <person name="Shi Y.M."/>
            <person name="Simonyi S."/>
            <person name="Grun P."/>
            <person name="Shapiro-Ilan D."/>
            <person name="Pidot S.J."/>
            <person name="Stinear T.P."/>
            <person name="Ebersberger I."/>
            <person name="Bode H.B."/>
        </authorList>
    </citation>
    <scope>NUCLEOTIDE SEQUENCE [LARGE SCALE GENOMIC DNA]</scope>
    <source>
        <strain evidence="6 9">DSM 17908</strain>
    </source>
</reference>
<dbReference type="Proteomes" id="UP000224607">
    <property type="component" value="Unassembled WGS sequence"/>
</dbReference>
<dbReference type="EMBL" id="NITY01000003">
    <property type="protein sequence ID" value="PHM44971.1"/>
    <property type="molecule type" value="Genomic_DNA"/>
</dbReference>
<dbReference type="PANTHER" id="PTHR12128:SF66">
    <property type="entry name" value="4-HYDROXY-2-OXOGLUTARATE ALDOLASE, MITOCHONDRIAL"/>
    <property type="match status" value="1"/>
</dbReference>
<dbReference type="SUPFAM" id="SSF51569">
    <property type="entry name" value="Aldolase"/>
    <property type="match status" value="1"/>
</dbReference>
<dbReference type="AlphaFoldDB" id="A0A1I3K864"/>
<feature type="active site" description="Proton donor/acceptor" evidence="4">
    <location>
        <position position="135"/>
    </location>
</feature>
<dbReference type="GO" id="GO:0005829">
    <property type="term" value="C:cytosol"/>
    <property type="evidence" value="ECO:0007669"/>
    <property type="project" value="TreeGrafter"/>
</dbReference>
<organism evidence="7 8">
    <name type="scientific">Xenorhabdus mauleonii</name>
    <dbReference type="NCBI Taxonomy" id="351675"/>
    <lineage>
        <taxon>Bacteria</taxon>
        <taxon>Pseudomonadati</taxon>
        <taxon>Pseudomonadota</taxon>
        <taxon>Gammaproteobacteria</taxon>
        <taxon>Enterobacterales</taxon>
        <taxon>Morganellaceae</taxon>
        <taxon>Xenorhabdus</taxon>
    </lineage>
</organism>
<dbReference type="PIRSF" id="PIRSF001365">
    <property type="entry name" value="DHDPS"/>
    <property type="match status" value="1"/>
</dbReference>
<evidence type="ECO:0000313" key="9">
    <source>
        <dbReference type="Proteomes" id="UP000224607"/>
    </source>
</evidence>